<organism evidence="1 2">
    <name type="scientific">Secundilactobacillus hailunensis</name>
    <dbReference type="NCBI Taxonomy" id="2559923"/>
    <lineage>
        <taxon>Bacteria</taxon>
        <taxon>Bacillati</taxon>
        <taxon>Bacillota</taxon>
        <taxon>Bacilli</taxon>
        <taxon>Lactobacillales</taxon>
        <taxon>Lactobacillaceae</taxon>
        <taxon>Secundilactobacillus</taxon>
    </lineage>
</organism>
<keyword evidence="2" id="KW-1185">Reference proteome</keyword>
<name>A0ABW1TCE2_9LACO</name>
<accession>A0ABW1TCE2</accession>
<evidence type="ECO:0000313" key="2">
    <source>
        <dbReference type="Proteomes" id="UP001596190"/>
    </source>
</evidence>
<dbReference type="Gene3D" id="2.130.10.10">
    <property type="entry name" value="YVTN repeat-like/Quinoprotein amine dehydrogenase"/>
    <property type="match status" value="1"/>
</dbReference>
<dbReference type="Proteomes" id="UP001596190">
    <property type="component" value="Unassembled WGS sequence"/>
</dbReference>
<protein>
    <submittedName>
        <fullName evidence="1">Uncharacterized protein</fullName>
    </submittedName>
</protein>
<proteinExistence type="predicted"/>
<dbReference type="RefSeq" id="WP_235874452.1">
    <property type="nucleotide sequence ID" value="NZ_BJDO01000010.1"/>
</dbReference>
<evidence type="ECO:0000313" key="1">
    <source>
        <dbReference type="EMBL" id="MFC6255245.1"/>
    </source>
</evidence>
<reference evidence="2" key="1">
    <citation type="journal article" date="2019" name="Int. J. Syst. Evol. Microbiol.">
        <title>The Global Catalogue of Microorganisms (GCM) 10K type strain sequencing project: providing services to taxonomists for standard genome sequencing and annotation.</title>
        <authorList>
            <consortium name="The Broad Institute Genomics Platform"/>
            <consortium name="The Broad Institute Genome Sequencing Center for Infectious Disease"/>
            <person name="Wu L."/>
            <person name="Ma J."/>
        </authorList>
    </citation>
    <scope>NUCLEOTIDE SEQUENCE [LARGE SCALE GENOMIC DNA]</scope>
    <source>
        <strain evidence="2">CCM 8950</strain>
    </source>
</reference>
<comment type="caution">
    <text evidence="1">The sequence shown here is derived from an EMBL/GenBank/DDBJ whole genome shotgun (WGS) entry which is preliminary data.</text>
</comment>
<dbReference type="InterPro" id="IPR015943">
    <property type="entry name" value="WD40/YVTN_repeat-like_dom_sf"/>
</dbReference>
<dbReference type="SUPFAM" id="SSF63829">
    <property type="entry name" value="Calcium-dependent phosphotriesterase"/>
    <property type="match status" value="1"/>
</dbReference>
<dbReference type="EMBL" id="JBHSSA010000118">
    <property type="protein sequence ID" value="MFC6255245.1"/>
    <property type="molecule type" value="Genomic_DNA"/>
</dbReference>
<sequence length="306" mass="35054">MRLNNQSNRVHAVAGKKMTFKTRLLLPDPGKDNQKWENPQAIAFTKNNMMYIVYCPKAYHNQGRIVRYDLTQLQQLGVYKHPRELRNIYVKHHGKFSNQQRKIQKAVKVGGIINTGHGQTLAYNPKDNGLYMWRDNRNSSDLQTSIHAEIQQINPNSLKPEHAIRFYLKAHRTAIIGGGTLTFDQNGNAYYWAKSGMGAYIYKGNVSMQNVKFRRTDQFLKRAPGACEQSMGYNPKRDRLYLISDDSIASFPAKQLNGHGSLNSKSFEWSRLSPKRETEGLTFDNSGHGYLLMNHNPEVLRSTGVY</sequence>
<gene>
    <name evidence="1" type="ORF">ACFP1H_11700</name>
</gene>